<proteinExistence type="predicted"/>
<dbReference type="InterPro" id="IPR035940">
    <property type="entry name" value="CAP_sf"/>
</dbReference>
<evidence type="ECO:0000259" key="1">
    <source>
        <dbReference type="Pfam" id="PF00188"/>
    </source>
</evidence>
<evidence type="ECO:0000313" key="3">
    <source>
        <dbReference type="Proteomes" id="UP001595953"/>
    </source>
</evidence>
<organism evidence="2 3">
    <name type="scientific">Geojedonia litorea</name>
    <dbReference type="NCBI Taxonomy" id="1268269"/>
    <lineage>
        <taxon>Bacteria</taxon>
        <taxon>Pseudomonadati</taxon>
        <taxon>Bacteroidota</taxon>
        <taxon>Flavobacteriia</taxon>
        <taxon>Flavobacteriales</taxon>
        <taxon>Flavobacteriaceae</taxon>
        <taxon>Geojedonia</taxon>
    </lineage>
</organism>
<dbReference type="RefSeq" id="WP_387964501.1">
    <property type="nucleotide sequence ID" value="NZ_JBHSGP010000014.1"/>
</dbReference>
<dbReference type="Pfam" id="PF00188">
    <property type="entry name" value="CAP"/>
    <property type="match status" value="1"/>
</dbReference>
<comment type="caution">
    <text evidence="2">The sequence shown here is derived from an EMBL/GenBank/DDBJ whole genome shotgun (WGS) entry which is preliminary data.</text>
</comment>
<dbReference type="EMBL" id="JBHSGP010000014">
    <property type="protein sequence ID" value="MFC4723266.1"/>
    <property type="molecule type" value="Genomic_DNA"/>
</dbReference>
<feature type="domain" description="SCP" evidence="1">
    <location>
        <begin position="49"/>
        <end position="153"/>
    </location>
</feature>
<keyword evidence="3" id="KW-1185">Reference proteome</keyword>
<dbReference type="PROSITE" id="PS51257">
    <property type="entry name" value="PROKAR_LIPOPROTEIN"/>
    <property type="match status" value="1"/>
</dbReference>
<gene>
    <name evidence="2" type="ORF">ACFO5O_13095</name>
</gene>
<dbReference type="InterPro" id="IPR014044">
    <property type="entry name" value="CAP_dom"/>
</dbReference>
<sequence length="165" mass="18848">MKTKAFITAIFLIGFLSQSCSKDSTPSIDKEVNSVLLLDDIKSIEIEILELINSHRITKNLEALQVDELIRTQTNNHTNYMIKQQSASHDYFFQRKEFLETYAEAIQVSENVAAGYTNAQSVVRAWLNSPSHKSNIEDDHSHFNVSANKDSEGKWYFTNIFIKAN</sequence>
<dbReference type="CDD" id="cd05379">
    <property type="entry name" value="CAP_bacterial"/>
    <property type="match status" value="1"/>
</dbReference>
<protein>
    <submittedName>
        <fullName evidence="2">CAP domain-containing protein</fullName>
    </submittedName>
</protein>
<name>A0ABV9N7L1_9FLAO</name>
<dbReference type="Proteomes" id="UP001595953">
    <property type="component" value="Unassembled WGS sequence"/>
</dbReference>
<dbReference type="PANTHER" id="PTHR31157:SF1">
    <property type="entry name" value="SCP DOMAIN-CONTAINING PROTEIN"/>
    <property type="match status" value="1"/>
</dbReference>
<dbReference type="SUPFAM" id="SSF55797">
    <property type="entry name" value="PR-1-like"/>
    <property type="match status" value="1"/>
</dbReference>
<dbReference type="Gene3D" id="3.40.33.10">
    <property type="entry name" value="CAP"/>
    <property type="match status" value="1"/>
</dbReference>
<reference evidence="3" key="1">
    <citation type="journal article" date="2019" name="Int. J. Syst. Evol. Microbiol.">
        <title>The Global Catalogue of Microorganisms (GCM) 10K type strain sequencing project: providing services to taxonomists for standard genome sequencing and annotation.</title>
        <authorList>
            <consortium name="The Broad Institute Genomics Platform"/>
            <consortium name="The Broad Institute Genome Sequencing Center for Infectious Disease"/>
            <person name="Wu L."/>
            <person name="Ma J."/>
        </authorList>
    </citation>
    <scope>NUCLEOTIDE SEQUENCE [LARGE SCALE GENOMIC DNA]</scope>
    <source>
        <strain evidence="3">CCUG 63682</strain>
    </source>
</reference>
<accession>A0ABV9N7L1</accession>
<dbReference type="PANTHER" id="PTHR31157">
    <property type="entry name" value="SCP DOMAIN-CONTAINING PROTEIN"/>
    <property type="match status" value="1"/>
</dbReference>
<evidence type="ECO:0000313" key="2">
    <source>
        <dbReference type="EMBL" id="MFC4723266.1"/>
    </source>
</evidence>